<proteinExistence type="predicted"/>
<keyword evidence="6" id="KW-1185">Reference proteome</keyword>
<dbReference type="SMART" id="SM00345">
    <property type="entry name" value="HTH_GNTR"/>
    <property type="match status" value="1"/>
</dbReference>
<evidence type="ECO:0000259" key="4">
    <source>
        <dbReference type="PROSITE" id="PS50949"/>
    </source>
</evidence>
<evidence type="ECO:0000313" key="5">
    <source>
        <dbReference type="EMBL" id="QKE89593.1"/>
    </source>
</evidence>
<dbReference type="Gene3D" id="1.10.10.10">
    <property type="entry name" value="Winged helix-like DNA-binding domain superfamily/Winged helix DNA-binding domain"/>
    <property type="match status" value="1"/>
</dbReference>
<name>A0A6M8HMG2_9PROT</name>
<dbReference type="InterPro" id="IPR008920">
    <property type="entry name" value="TF_FadR/GntR_C"/>
</dbReference>
<organism evidence="5 6">
    <name type="scientific">Lichenicola cladoniae</name>
    <dbReference type="NCBI Taxonomy" id="1484109"/>
    <lineage>
        <taxon>Bacteria</taxon>
        <taxon>Pseudomonadati</taxon>
        <taxon>Pseudomonadota</taxon>
        <taxon>Alphaproteobacteria</taxon>
        <taxon>Acetobacterales</taxon>
        <taxon>Acetobacteraceae</taxon>
        <taxon>Lichenicola</taxon>
    </lineage>
</organism>
<dbReference type="InterPro" id="IPR036388">
    <property type="entry name" value="WH-like_DNA-bd_sf"/>
</dbReference>
<reference evidence="5 6" key="1">
    <citation type="journal article" date="2014" name="World J. Microbiol. Biotechnol.">
        <title>Biodiversity and physiological characteristics of Antarctic and Arctic lichens-associated bacteria.</title>
        <authorList>
            <person name="Lee Y.M."/>
            <person name="Kim E.H."/>
            <person name="Lee H.K."/>
            <person name="Hong S.G."/>
        </authorList>
    </citation>
    <scope>NUCLEOTIDE SEQUENCE [LARGE SCALE GENOMIC DNA]</scope>
    <source>
        <strain evidence="5 6">PAMC 26569</strain>
    </source>
</reference>
<dbReference type="InterPro" id="IPR036390">
    <property type="entry name" value="WH_DNA-bd_sf"/>
</dbReference>
<evidence type="ECO:0000256" key="2">
    <source>
        <dbReference type="ARBA" id="ARBA00023125"/>
    </source>
</evidence>
<dbReference type="PANTHER" id="PTHR43537">
    <property type="entry name" value="TRANSCRIPTIONAL REGULATOR, GNTR FAMILY"/>
    <property type="match status" value="1"/>
</dbReference>
<dbReference type="Proteomes" id="UP000500767">
    <property type="component" value="Chromosome"/>
</dbReference>
<evidence type="ECO:0000313" key="6">
    <source>
        <dbReference type="Proteomes" id="UP000500767"/>
    </source>
</evidence>
<feature type="domain" description="HTH gntR-type" evidence="4">
    <location>
        <begin position="7"/>
        <end position="74"/>
    </location>
</feature>
<dbReference type="Pfam" id="PF00392">
    <property type="entry name" value="GntR"/>
    <property type="match status" value="1"/>
</dbReference>
<dbReference type="Gene3D" id="1.20.120.530">
    <property type="entry name" value="GntR ligand-binding domain-like"/>
    <property type="match status" value="1"/>
</dbReference>
<dbReference type="SUPFAM" id="SSF46785">
    <property type="entry name" value="Winged helix' DNA-binding domain"/>
    <property type="match status" value="1"/>
</dbReference>
<dbReference type="PANTHER" id="PTHR43537:SF24">
    <property type="entry name" value="GLUCONATE OPERON TRANSCRIPTIONAL REPRESSOR"/>
    <property type="match status" value="1"/>
</dbReference>
<evidence type="ECO:0000256" key="3">
    <source>
        <dbReference type="ARBA" id="ARBA00023163"/>
    </source>
</evidence>
<accession>A0A6M8HMG2</accession>
<dbReference type="InterPro" id="IPR000524">
    <property type="entry name" value="Tscrpt_reg_HTH_GntR"/>
</dbReference>
<dbReference type="Pfam" id="PF07729">
    <property type="entry name" value="FCD"/>
    <property type="match status" value="1"/>
</dbReference>
<dbReference type="KEGG" id="lck:HN018_05625"/>
<evidence type="ECO:0000256" key="1">
    <source>
        <dbReference type="ARBA" id="ARBA00023015"/>
    </source>
</evidence>
<keyword evidence="3" id="KW-0804">Transcription</keyword>
<dbReference type="SMART" id="SM00895">
    <property type="entry name" value="FCD"/>
    <property type="match status" value="1"/>
</dbReference>
<dbReference type="GO" id="GO:0003677">
    <property type="term" value="F:DNA binding"/>
    <property type="evidence" value="ECO:0007669"/>
    <property type="project" value="UniProtKB-KW"/>
</dbReference>
<dbReference type="GO" id="GO:0003700">
    <property type="term" value="F:DNA-binding transcription factor activity"/>
    <property type="evidence" value="ECO:0007669"/>
    <property type="project" value="InterPro"/>
</dbReference>
<protein>
    <submittedName>
        <fullName evidence="5">GntR family transcriptional regulator</fullName>
    </submittedName>
</protein>
<dbReference type="EMBL" id="CP053708">
    <property type="protein sequence ID" value="QKE89593.1"/>
    <property type="molecule type" value="Genomic_DNA"/>
</dbReference>
<dbReference type="AlphaFoldDB" id="A0A6M8HMG2"/>
<gene>
    <name evidence="5" type="ORF">HN018_05625</name>
</gene>
<dbReference type="SUPFAM" id="SSF48008">
    <property type="entry name" value="GntR ligand-binding domain-like"/>
    <property type="match status" value="1"/>
</dbReference>
<keyword evidence="2" id="KW-0238">DNA-binding</keyword>
<dbReference type="InterPro" id="IPR011711">
    <property type="entry name" value="GntR_C"/>
</dbReference>
<dbReference type="RefSeq" id="WP_171834584.1">
    <property type="nucleotide sequence ID" value="NZ_CP053708.1"/>
</dbReference>
<dbReference type="PROSITE" id="PS50949">
    <property type="entry name" value="HTH_GNTR"/>
    <property type="match status" value="1"/>
</dbReference>
<sequence length="223" mass="24586">MDSRRPQTARQYVVGVLRTEILRGTHQAGARLRQEEVAARLGVSTTPVREAFRDLLAEGLIGLDTHRGVLVRGLTLADVRELYELRILLEPRLVVSALALALPGDLAAAEATHLRLCAELDPERWAGLNVVFHRELTLSAPDGRLARIVASLAEAAGAYVTLSMHASKELMAFNNADHAELLQHYRNGDAEVAARKTAEHLEQTLRAIEENVQARLTRSDRIV</sequence>
<keyword evidence="1" id="KW-0805">Transcription regulation</keyword>